<keyword evidence="2" id="KW-1003">Cell membrane</keyword>
<dbReference type="PANTHER" id="PTHR35851:SF1">
    <property type="entry name" value="CELL DIVISION PROTEIN FTSQ"/>
    <property type="match status" value="1"/>
</dbReference>
<evidence type="ECO:0000259" key="10">
    <source>
        <dbReference type="PROSITE" id="PS51779"/>
    </source>
</evidence>
<dbReference type="GO" id="GO:0051301">
    <property type="term" value="P:cell division"/>
    <property type="evidence" value="ECO:0007669"/>
    <property type="project" value="UniProtKB-KW"/>
</dbReference>
<accession>A0A5B8RAA7</accession>
<evidence type="ECO:0000313" key="11">
    <source>
        <dbReference type="EMBL" id="QEA04983.1"/>
    </source>
</evidence>
<protein>
    <submittedName>
        <fullName evidence="11">Cell division protein FtsQ</fullName>
    </submittedName>
</protein>
<dbReference type="InterPro" id="IPR045335">
    <property type="entry name" value="FtsQ_C_sf"/>
</dbReference>
<dbReference type="PANTHER" id="PTHR35851">
    <property type="entry name" value="CELL DIVISION PROTEIN FTSQ"/>
    <property type="match status" value="1"/>
</dbReference>
<dbReference type="InterPro" id="IPR034746">
    <property type="entry name" value="POTRA"/>
</dbReference>
<dbReference type="PROSITE" id="PS51779">
    <property type="entry name" value="POTRA"/>
    <property type="match status" value="1"/>
</dbReference>
<dbReference type="InterPro" id="IPR026579">
    <property type="entry name" value="FtsQ"/>
</dbReference>
<comment type="subcellular location">
    <subcellularLocation>
        <location evidence="1">Membrane</location>
    </subcellularLocation>
</comment>
<name>A0A5B8RAA7_9ZZZZ</name>
<dbReference type="InterPro" id="IPR005548">
    <property type="entry name" value="Cell_div_FtsQ/DivIB_C"/>
</dbReference>
<evidence type="ECO:0000256" key="5">
    <source>
        <dbReference type="ARBA" id="ARBA00022692"/>
    </source>
</evidence>
<dbReference type="AlphaFoldDB" id="A0A5B8RAA7"/>
<feature type="domain" description="POTRA" evidence="10">
    <location>
        <begin position="53"/>
        <end position="122"/>
    </location>
</feature>
<dbReference type="Gene3D" id="3.40.50.11690">
    <property type="entry name" value="Cell division protein FtsQ/DivIB"/>
    <property type="match status" value="1"/>
</dbReference>
<keyword evidence="4 11" id="KW-0132">Cell division</keyword>
<sequence length="261" mass="28271">MSAVMGMNAPVGVDGGAGRRRTPTRWLVGAVLAVMVAAGASLFWSHLRRSDPFPVQAVRLEGDLAHVADADLRAAVAPHLGDGLLFVDLDAIRDAVTALPWVASAAVWRVWPTGLRIRVQEHEPIAAWGERGVLSAKGERFTPPQRPEGLPQLGGPAGSASLVWARFEQLREALGELGRPVALTLDKRRAWVARLDNGMRLRFGRDDFDERLQRLLAAWPAVQRRAGDRAIAAVDLRYPNGLAVEWGPPASEPTTGGDSKR</sequence>
<keyword evidence="8" id="KW-0131">Cell cycle</keyword>
<keyword evidence="3" id="KW-0997">Cell inner membrane</keyword>
<gene>
    <name evidence="11" type="primary">ftsQ</name>
    <name evidence="11" type="ORF">KBTEX_01301</name>
</gene>
<evidence type="ECO:0000256" key="3">
    <source>
        <dbReference type="ARBA" id="ARBA00022519"/>
    </source>
</evidence>
<reference evidence="11" key="1">
    <citation type="submission" date="2019-06" db="EMBL/GenBank/DDBJ databases">
        <authorList>
            <person name="Murdoch R.W."/>
            <person name="Fathepure B."/>
        </authorList>
    </citation>
    <scope>NUCLEOTIDE SEQUENCE</scope>
</reference>
<evidence type="ECO:0000256" key="9">
    <source>
        <dbReference type="SAM" id="Phobius"/>
    </source>
</evidence>
<proteinExistence type="inferred from homology"/>
<keyword evidence="7 9" id="KW-0472">Membrane</keyword>
<dbReference type="Gene3D" id="3.10.20.310">
    <property type="entry name" value="membrane protein fhac"/>
    <property type="match status" value="1"/>
</dbReference>
<evidence type="ECO:0000256" key="6">
    <source>
        <dbReference type="ARBA" id="ARBA00022989"/>
    </source>
</evidence>
<evidence type="ECO:0000256" key="4">
    <source>
        <dbReference type="ARBA" id="ARBA00022618"/>
    </source>
</evidence>
<organism evidence="11">
    <name type="scientific">uncultured organism</name>
    <dbReference type="NCBI Taxonomy" id="155900"/>
    <lineage>
        <taxon>unclassified sequences</taxon>
        <taxon>environmental samples</taxon>
    </lineage>
</organism>
<keyword evidence="5 9" id="KW-0812">Transmembrane</keyword>
<dbReference type="GO" id="GO:0016020">
    <property type="term" value="C:membrane"/>
    <property type="evidence" value="ECO:0007669"/>
    <property type="project" value="UniProtKB-SubCell"/>
</dbReference>
<keyword evidence="6 9" id="KW-1133">Transmembrane helix</keyword>
<dbReference type="InterPro" id="IPR013685">
    <property type="entry name" value="POTRA_FtsQ_type"/>
</dbReference>
<dbReference type="HAMAP" id="MF_00911">
    <property type="entry name" value="FtsQ_subfam"/>
    <property type="match status" value="1"/>
</dbReference>
<evidence type="ECO:0000256" key="1">
    <source>
        <dbReference type="ARBA" id="ARBA00004370"/>
    </source>
</evidence>
<evidence type="ECO:0000256" key="7">
    <source>
        <dbReference type="ARBA" id="ARBA00023136"/>
    </source>
</evidence>
<evidence type="ECO:0000256" key="8">
    <source>
        <dbReference type="ARBA" id="ARBA00023306"/>
    </source>
</evidence>
<evidence type="ECO:0000256" key="2">
    <source>
        <dbReference type="ARBA" id="ARBA00022475"/>
    </source>
</evidence>
<dbReference type="Pfam" id="PF08478">
    <property type="entry name" value="POTRA_1"/>
    <property type="match status" value="1"/>
</dbReference>
<dbReference type="EMBL" id="MN079092">
    <property type="protein sequence ID" value="QEA04983.1"/>
    <property type="molecule type" value="Genomic_DNA"/>
</dbReference>
<feature type="transmembrane region" description="Helical" evidence="9">
    <location>
        <begin position="26"/>
        <end position="47"/>
    </location>
</feature>
<dbReference type="Pfam" id="PF03799">
    <property type="entry name" value="FtsQ_DivIB_C"/>
    <property type="match status" value="1"/>
</dbReference>